<feature type="region of interest" description="Disordered" evidence="1">
    <location>
        <begin position="162"/>
        <end position="205"/>
    </location>
</feature>
<comment type="caution">
    <text evidence="2">The sequence shown here is derived from an EMBL/GenBank/DDBJ whole genome shotgun (WGS) entry which is preliminary data.</text>
</comment>
<feature type="compositionally biased region" description="Low complexity" evidence="1">
    <location>
        <begin position="252"/>
        <end position="265"/>
    </location>
</feature>
<sequence>MLRAMREYHLKWYLMEFLVDSCQPSSDPSAPSQIILTRPTPLLIAAIDEINTRFSIHDLSRYLSTPPDLTNRNDVDSSARTDLAFDVLFLSLLSVVSDYKFHKPARNLLARMFQISERELESLLLEREVRRGDLEMEWLGEGRQKEDTLSFAEGVLMLLGRRETEEERDKESNEAENNEESDGETDDETKSEETEQEPESVEYPRSVHFRQLQEVASTPAIFLHRVACLLISVLFSAECDCLQSNDQLTDSTFTPNNDSDSTNDSVSEPTNHKTSKSHLFRICLTLTCWLKPTYEEWQSGSVFTKTVRMDVESTVSLVFLLLPHADLSSQCFLIFHLLDFSDFTEIIPRVITPDLVRKVALFFARLGPSLPPQLVRSVEYGVRWSTAGRGPEQLGPFSDEAAELCRPILAELVGRLESGVGERREIVMQIWMIVSSNDRFLFKLCNPLVPLLSVLSDETDNNEAFFILRACTLTVVKVKPDSDELTSLLSKHSSLLVRLGKRLDRFRVAAEAWRLVLQLIRVIADLLEYSGDNTTIFLQRIGGIAVEYGETVSRVFLMYRQPEIALKGDDDIDHHLHFLGDGLDMFQHLFQHINFSPLRLSLLPILTPLQPLFGFNQESFRFHDPHHRRSIHTGSFRHLSPFHFIPTSPSFPTEHSVLDDILRSQIARAEWIIRFGNDFEQNNQSKRDHINIQASDYLHRTLRLKLALESAVRLPRLLFNSIPFHRARQAQVEQGEEKRWTKHLIDTAELLLSTFNFRILTTLPKNIVISREVDIGFVCWAFLDGNRRDALTPQSEEASTPSELSLSFFENLQFAAMWTMNGMIECPISSRIVIVEFYLPTLWKMVLFSILFRPPFDPSIEQTAVQMRVCLREEGLEDVVGAVECLLDTSLLTQFGQNNDPNGQTFIR</sequence>
<dbReference type="EMBL" id="JARBJD010000052">
    <property type="protein sequence ID" value="KAK2956813.1"/>
    <property type="molecule type" value="Genomic_DNA"/>
</dbReference>
<evidence type="ECO:0000313" key="2">
    <source>
        <dbReference type="EMBL" id="KAK2956813.1"/>
    </source>
</evidence>
<feature type="region of interest" description="Disordered" evidence="1">
    <location>
        <begin position="252"/>
        <end position="272"/>
    </location>
</feature>
<keyword evidence="3" id="KW-1185">Reference proteome</keyword>
<organism evidence="2 3">
    <name type="scientific">Blattamonas nauphoetae</name>
    <dbReference type="NCBI Taxonomy" id="2049346"/>
    <lineage>
        <taxon>Eukaryota</taxon>
        <taxon>Metamonada</taxon>
        <taxon>Preaxostyla</taxon>
        <taxon>Oxymonadida</taxon>
        <taxon>Blattamonas</taxon>
    </lineage>
</organism>
<feature type="compositionally biased region" description="Basic and acidic residues" evidence="1">
    <location>
        <begin position="162"/>
        <end position="173"/>
    </location>
</feature>
<evidence type="ECO:0000256" key="1">
    <source>
        <dbReference type="SAM" id="MobiDB-lite"/>
    </source>
</evidence>
<protein>
    <submittedName>
        <fullName evidence="2">Uncharacterized protein</fullName>
    </submittedName>
</protein>
<feature type="compositionally biased region" description="Acidic residues" evidence="1">
    <location>
        <begin position="174"/>
        <end position="200"/>
    </location>
</feature>
<reference evidence="2 3" key="1">
    <citation type="journal article" date="2022" name="bioRxiv">
        <title>Genomics of Preaxostyla Flagellates Illuminates Evolutionary Transitions and the Path Towards Mitochondrial Loss.</title>
        <authorList>
            <person name="Novak L.V.F."/>
            <person name="Treitli S.C."/>
            <person name="Pyrih J."/>
            <person name="Halakuc P."/>
            <person name="Pipaliya S.V."/>
            <person name="Vacek V."/>
            <person name="Brzon O."/>
            <person name="Soukal P."/>
            <person name="Eme L."/>
            <person name="Dacks J.B."/>
            <person name="Karnkowska A."/>
            <person name="Elias M."/>
            <person name="Hampl V."/>
        </authorList>
    </citation>
    <scope>NUCLEOTIDE SEQUENCE [LARGE SCALE GENOMIC DNA]</scope>
    <source>
        <strain evidence="2">NAU3</strain>
        <tissue evidence="2">Gut</tissue>
    </source>
</reference>
<accession>A0ABQ9XZB9</accession>
<gene>
    <name evidence="2" type="ORF">BLNAU_8267</name>
</gene>
<evidence type="ECO:0000313" key="3">
    <source>
        <dbReference type="Proteomes" id="UP001281761"/>
    </source>
</evidence>
<dbReference type="Proteomes" id="UP001281761">
    <property type="component" value="Unassembled WGS sequence"/>
</dbReference>
<name>A0ABQ9XZB9_9EUKA</name>
<proteinExistence type="predicted"/>